<protein>
    <recommendedName>
        <fullName evidence="13">Odorant receptor</fullName>
    </recommendedName>
</protein>
<evidence type="ECO:0000256" key="5">
    <source>
        <dbReference type="ARBA" id="ARBA00022725"/>
    </source>
</evidence>
<keyword evidence="4 10" id="KW-0812">Transmembrane</keyword>
<evidence type="ECO:0000256" key="2">
    <source>
        <dbReference type="ARBA" id="ARBA00022475"/>
    </source>
</evidence>
<feature type="transmembrane region" description="Helical" evidence="10">
    <location>
        <begin position="460"/>
        <end position="478"/>
    </location>
</feature>
<comment type="caution">
    <text evidence="11">The sequence shown here is derived from an EMBL/GenBank/DDBJ whole genome shotgun (WGS) entry which is preliminary data.</text>
</comment>
<dbReference type="GO" id="GO:0007165">
    <property type="term" value="P:signal transduction"/>
    <property type="evidence" value="ECO:0007669"/>
    <property type="project" value="UniProtKB-KW"/>
</dbReference>
<dbReference type="PANTHER" id="PTHR21137:SF35">
    <property type="entry name" value="ODORANT RECEPTOR 19A-RELATED"/>
    <property type="match status" value="1"/>
</dbReference>
<feature type="transmembrane region" description="Helical" evidence="10">
    <location>
        <begin position="526"/>
        <end position="554"/>
    </location>
</feature>
<evidence type="ECO:0000256" key="1">
    <source>
        <dbReference type="ARBA" id="ARBA00004651"/>
    </source>
</evidence>
<dbReference type="PANTHER" id="PTHR21137">
    <property type="entry name" value="ODORANT RECEPTOR"/>
    <property type="match status" value="1"/>
</dbReference>
<dbReference type="GO" id="GO:0005549">
    <property type="term" value="F:odorant binding"/>
    <property type="evidence" value="ECO:0007669"/>
    <property type="project" value="InterPro"/>
</dbReference>
<dbReference type="GO" id="GO:0005886">
    <property type="term" value="C:plasma membrane"/>
    <property type="evidence" value="ECO:0007669"/>
    <property type="project" value="UniProtKB-SubCell"/>
</dbReference>
<dbReference type="Proteomes" id="UP001168990">
    <property type="component" value="Unassembled WGS sequence"/>
</dbReference>
<dbReference type="InterPro" id="IPR004117">
    <property type="entry name" value="7tm6_olfct_rcpt"/>
</dbReference>
<dbReference type="Pfam" id="PF02949">
    <property type="entry name" value="7tm_6"/>
    <property type="match status" value="2"/>
</dbReference>
<gene>
    <name evidence="11" type="ORF">PV328_003423</name>
</gene>
<keyword evidence="7 10" id="KW-0472">Membrane</keyword>
<keyword evidence="3" id="KW-0716">Sensory transduction</keyword>
<evidence type="ECO:0000256" key="8">
    <source>
        <dbReference type="ARBA" id="ARBA00023170"/>
    </source>
</evidence>
<evidence type="ECO:0008006" key="13">
    <source>
        <dbReference type="Google" id="ProtNLM"/>
    </source>
</evidence>
<feature type="transmembrane region" description="Helical" evidence="10">
    <location>
        <begin position="377"/>
        <end position="395"/>
    </location>
</feature>
<keyword evidence="5" id="KW-0552">Olfaction</keyword>
<comment type="subcellular location">
    <subcellularLocation>
        <location evidence="1">Cell membrane</location>
        <topology evidence="1">Multi-pass membrane protein</topology>
    </subcellularLocation>
</comment>
<sequence>MPRHSTMDFFDHSYYVTGKNFTRLMGRWPYQEQWESRICSFVLILVCVSQYVVQVIGVITYFDNKEVVLESVTPFMIVIFCTSKYINSIVNLKTMIKLLDCLKEDWNLYTTVEEKRILNEHALIGQYIIYGYVVFVYATTVVFITEPLMPKLINFILHLNETVPNKFPVPINWYIIDMEKNFYPLLCYQSICVLAVISISVANDSMFIVFLQHACALFSIVQHQLKNLLSKTDLEKEWNFHGKFRRTNNIQYDYYMMCIKNHKRAIKFAKLLEDMYVWCFGIVIGINVPLISVTALQLTTQSSTIQQMVKYTMFAAAQMLHLFFDCYLSQQLTDKSMDIQENITLSNWYKMSLNTQKLVILVTLRSQRPCRLTAGKILFLSMETYASVIGVIVYIDDKEVVLESVTPFMTAVFCGSKYINAMLNVKTMKKLLNRLEEDWIIYTDKDEIRILNEYAHVGQFLIYGYALGIYVATTVFMTEPLLPKWINFIFHSNETVPNRYPVPIDWYIIDMKKNFYPLFCYESLCYFAMLTITVANDSMFIIFLQHACALFAVVQ</sequence>
<evidence type="ECO:0000256" key="6">
    <source>
        <dbReference type="ARBA" id="ARBA00022989"/>
    </source>
</evidence>
<evidence type="ECO:0000313" key="12">
    <source>
        <dbReference type="Proteomes" id="UP001168990"/>
    </source>
</evidence>
<name>A0AA39F8M6_9HYME</name>
<dbReference type="GO" id="GO:0004984">
    <property type="term" value="F:olfactory receptor activity"/>
    <property type="evidence" value="ECO:0007669"/>
    <property type="project" value="InterPro"/>
</dbReference>
<reference evidence="11" key="2">
    <citation type="submission" date="2023-03" db="EMBL/GenBank/DDBJ databases">
        <authorList>
            <person name="Inwood S.N."/>
            <person name="Skelly J.G."/>
            <person name="Guhlin J."/>
            <person name="Harrop T.W.R."/>
            <person name="Goldson S.G."/>
            <person name="Dearden P.K."/>
        </authorList>
    </citation>
    <scope>NUCLEOTIDE SEQUENCE</scope>
    <source>
        <strain evidence="11">Irish</strain>
        <tissue evidence="11">Whole body</tissue>
    </source>
</reference>
<feature type="transmembrane region" description="Helical" evidence="10">
    <location>
        <begin position="407"/>
        <end position="425"/>
    </location>
</feature>
<dbReference type="EMBL" id="JAQQBS010001422">
    <property type="protein sequence ID" value="KAK0164854.1"/>
    <property type="molecule type" value="Genomic_DNA"/>
</dbReference>
<feature type="transmembrane region" description="Helical" evidence="10">
    <location>
        <begin position="275"/>
        <end position="296"/>
    </location>
</feature>
<organism evidence="11 12">
    <name type="scientific">Microctonus aethiopoides</name>
    <dbReference type="NCBI Taxonomy" id="144406"/>
    <lineage>
        <taxon>Eukaryota</taxon>
        <taxon>Metazoa</taxon>
        <taxon>Ecdysozoa</taxon>
        <taxon>Arthropoda</taxon>
        <taxon>Hexapoda</taxon>
        <taxon>Insecta</taxon>
        <taxon>Pterygota</taxon>
        <taxon>Neoptera</taxon>
        <taxon>Endopterygota</taxon>
        <taxon>Hymenoptera</taxon>
        <taxon>Apocrita</taxon>
        <taxon>Ichneumonoidea</taxon>
        <taxon>Braconidae</taxon>
        <taxon>Euphorinae</taxon>
        <taxon>Microctonus</taxon>
    </lineage>
</organism>
<feature type="transmembrane region" description="Helical" evidence="10">
    <location>
        <begin position="124"/>
        <end position="144"/>
    </location>
</feature>
<reference evidence="11" key="1">
    <citation type="journal article" date="2023" name="bioRxiv">
        <title>Scaffold-level genome assemblies of two parasitoid biocontrol wasps reveal the parthenogenesis mechanism and an associated novel virus.</title>
        <authorList>
            <person name="Inwood S."/>
            <person name="Skelly J."/>
            <person name="Guhlin J."/>
            <person name="Harrop T."/>
            <person name="Goldson S."/>
            <person name="Dearden P."/>
        </authorList>
    </citation>
    <scope>NUCLEOTIDE SEQUENCE</scope>
    <source>
        <strain evidence="11">Irish</strain>
        <tissue evidence="11">Whole body</tissue>
    </source>
</reference>
<keyword evidence="12" id="KW-1185">Reference proteome</keyword>
<evidence type="ECO:0000256" key="9">
    <source>
        <dbReference type="ARBA" id="ARBA00023224"/>
    </source>
</evidence>
<evidence type="ECO:0000256" key="7">
    <source>
        <dbReference type="ARBA" id="ARBA00023136"/>
    </source>
</evidence>
<dbReference type="AlphaFoldDB" id="A0AA39F8M6"/>
<feature type="transmembrane region" description="Helical" evidence="10">
    <location>
        <begin position="68"/>
        <end position="87"/>
    </location>
</feature>
<evidence type="ECO:0000256" key="3">
    <source>
        <dbReference type="ARBA" id="ARBA00022606"/>
    </source>
</evidence>
<keyword evidence="2" id="KW-1003">Cell membrane</keyword>
<keyword evidence="8" id="KW-0675">Receptor</keyword>
<keyword evidence="6 10" id="KW-1133">Transmembrane helix</keyword>
<evidence type="ECO:0000256" key="4">
    <source>
        <dbReference type="ARBA" id="ARBA00022692"/>
    </source>
</evidence>
<evidence type="ECO:0000256" key="10">
    <source>
        <dbReference type="SAM" id="Phobius"/>
    </source>
</evidence>
<feature type="transmembrane region" description="Helical" evidence="10">
    <location>
        <begin position="38"/>
        <end position="62"/>
    </location>
</feature>
<keyword evidence="9" id="KW-0807">Transducer</keyword>
<accession>A0AA39F8M6</accession>
<evidence type="ECO:0000313" key="11">
    <source>
        <dbReference type="EMBL" id="KAK0164854.1"/>
    </source>
</evidence>
<proteinExistence type="predicted"/>